<feature type="region of interest" description="Disordered" evidence="6">
    <location>
        <begin position="760"/>
        <end position="779"/>
    </location>
</feature>
<name>A0ABP0SKV0_9DINO</name>
<dbReference type="PROSITE" id="PS51746">
    <property type="entry name" value="PPM_2"/>
    <property type="match status" value="2"/>
</dbReference>
<comment type="subcellular location">
    <subcellularLocation>
        <location evidence="1">Membrane</location>
        <topology evidence="1">Peripheral membrane protein</topology>
    </subcellularLocation>
</comment>
<dbReference type="Pfam" id="PF01872">
    <property type="entry name" value="RibD_C"/>
    <property type="match status" value="1"/>
</dbReference>
<evidence type="ECO:0000313" key="9">
    <source>
        <dbReference type="Proteomes" id="UP001642464"/>
    </source>
</evidence>
<keyword evidence="4 5" id="KW-0904">Protein phosphatase</keyword>
<evidence type="ECO:0000256" key="3">
    <source>
        <dbReference type="ARBA" id="ARBA00022801"/>
    </source>
</evidence>
<dbReference type="Proteomes" id="UP001642464">
    <property type="component" value="Unassembled WGS sequence"/>
</dbReference>
<dbReference type="InterPro" id="IPR000222">
    <property type="entry name" value="PP2C_BS"/>
</dbReference>
<dbReference type="InterPro" id="IPR036144">
    <property type="entry name" value="RibA-like_sf"/>
</dbReference>
<protein>
    <submittedName>
        <fullName evidence="8">Probable protein phosphatase 2C 52 (OsPP2C52)</fullName>
    </submittedName>
</protein>
<dbReference type="SUPFAM" id="SSF53597">
    <property type="entry name" value="Dihydrofolate reductase-like"/>
    <property type="match status" value="1"/>
</dbReference>
<dbReference type="InterPro" id="IPR015655">
    <property type="entry name" value="PP2C"/>
</dbReference>
<feature type="domain" description="PPM-type phosphatase" evidence="7">
    <location>
        <begin position="87"/>
        <end position="357"/>
    </location>
</feature>
<keyword evidence="9" id="KW-1185">Reference proteome</keyword>
<evidence type="ECO:0000256" key="1">
    <source>
        <dbReference type="ARBA" id="ARBA00004170"/>
    </source>
</evidence>
<dbReference type="InterPro" id="IPR001932">
    <property type="entry name" value="PPM-type_phosphatase-like_dom"/>
</dbReference>
<evidence type="ECO:0000259" key="7">
    <source>
        <dbReference type="PROSITE" id="PS51746"/>
    </source>
</evidence>
<sequence>MADRKRMSIGAVTPPMVGSRSSATTEREAGIAEVFGKACEEKAKAMYVTSITDRDLQGRPSFTEKDRVVLAPPECNEQEMEDWVRQSVGYGCRKGLKPESPNQDSFSMVMVENDFAMYGVYDGHGPAGHDCSDLSLRKLCSAFLNDPDRERDPGAVLTKVFLDTQEILMKQGTFETSGTTCTIVYHDKKLDKLTIAHVGDSRSVLGKKKDEMSPWESLELTTDHKPDLPKEKQRIENANPPGRVVFDGYYNHRVFAMNGMYPGLNMSRALGDVIAHKEAGLSAEPDICVIDLKAEREKYAKLMLLVCTDGVWEFILSQEAINMVQKFPDCQQAVDRLMKESWDRWMKDSDNVIASEGVQRKKKEGWVIFEGISRGGTALRSEKEPTKGVSRAEREFRGTRPSWPSGTFRDFPGRESEWPKDERDTLFGKSVALEYEVELSTGPQAERRHSTDTRAAFKNCIEGSEQMTLVSTEPPPSPDLSFWAWNFTVLHLASFQPVLNFLRPRLRLPASVAAARGPPEVTLTYAQSGLDGCIAGRTSERELISGHEGVSADEESMVMTHHLRTMHDAILNPGRRIGVGTLLSDDPRLTTRLVEGPSPRAVVVDSSLRTSAAAGLKWFGAHRPTVLTTEEALEDDVGEGGENWSQARALEQRGCTVLAAPRSRSGRVALEDGLCRLKEDLGCQSVMVEGGLAMIASFLEEPSLVSNLVVTVSPKFLGGYGPSAELVQRPQQSLLSIKMQSCAVGEDLVIYGAPNTSHLNGHNGTAREELPGSLDGGRGRRDVTLTPGVFWANASSAFLSRDVCSFFRAAAAASGSAAIESECDLQVYRTPKQGQEIVALIKGSVAGRHDVPVRVHSECFTGDVLGSKRCDCGPQLKGFLDILQKEVNGVLLYIRGDRPSGRNRAQGETIDRDEGRGIGLVEKIRAYELQETGRRRWLVNEEAGGCEPEQGEGPGYHRRQPLVGPRRGLADLRELQGGVAAAGRSEPRHEEKRFPPKRSIKLYTNNPEKVEALRPLARDLAMTNGCNGIIRIADREVCPLETVPNEHNKSYLMTKRDRLNHKTILRVLPRPTEVRATFGCGEPLPSESEDVQAARSCSEQTVVPRLQLPIDHLPQPCSFMAIYDGHRGPVCADFVAKNLHLKLLKHLSAKATDIASAMRTACEELDEEFLQRHRTCLDGCTVVLALLTGEELHLAWLGDSRALLSDTEKPHAVCVTQDHRPSVPYEAERVKRAGGMVVKWDGTQRVAKADYEEKMRELRRAKAQGLGTIGQPPVALAVSRAMGDRDFKEAGGGRALLIARPSVNSFRLKRSMRFLALMCDGITDVLSNDEVVMELNFRREKDPAANARKACGDLVQKAYARGSQDNLTVIMVCFDWEGPEVEEPIGPAAKKQRRD</sequence>
<dbReference type="InterPro" id="IPR036457">
    <property type="entry name" value="PPM-type-like_dom_sf"/>
</dbReference>
<feature type="region of interest" description="Disordered" evidence="6">
    <location>
        <begin position="1"/>
        <end position="25"/>
    </location>
</feature>
<evidence type="ECO:0000256" key="6">
    <source>
        <dbReference type="SAM" id="MobiDB-lite"/>
    </source>
</evidence>
<dbReference type="SUPFAM" id="SSF142695">
    <property type="entry name" value="RibA-like"/>
    <property type="match status" value="1"/>
</dbReference>
<dbReference type="Gene3D" id="3.40.50.10990">
    <property type="entry name" value="GTP cyclohydrolase II"/>
    <property type="match status" value="1"/>
</dbReference>
<keyword evidence="2" id="KW-0479">Metal-binding</keyword>
<dbReference type="Pfam" id="PF00481">
    <property type="entry name" value="PP2C"/>
    <property type="match status" value="2"/>
</dbReference>
<dbReference type="CDD" id="cd00143">
    <property type="entry name" value="PP2Cc"/>
    <property type="match status" value="2"/>
</dbReference>
<feature type="domain" description="PPM-type phosphatase" evidence="7">
    <location>
        <begin position="1085"/>
        <end position="1374"/>
    </location>
</feature>
<dbReference type="InterPro" id="IPR002734">
    <property type="entry name" value="RibDG_C"/>
</dbReference>
<dbReference type="InterPro" id="IPR032677">
    <property type="entry name" value="GTP_cyclohydro_II"/>
</dbReference>
<comment type="similarity">
    <text evidence="5">Belongs to the PP2C family.</text>
</comment>
<dbReference type="Gene3D" id="3.60.40.10">
    <property type="entry name" value="PPM-type phosphatase domain"/>
    <property type="match status" value="2"/>
</dbReference>
<accession>A0ABP0SKV0</accession>
<dbReference type="PANTHER" id="PTHR13832:SF827">
    <property type="entry name" value="PROTEIN PHOSPHATASE 1L"/>
    <property type="match status" value="1"/>
</dbReference>
<dbReference type="PANTHER" id="PTHR13832">
    <property type="entry name" value="PROTEIN PHOSPHATASE 2C"/>
    <property type="match status" value="1"/>
</dbReference>
<reference evidence="8 9" key="1">
    <citation type="submission" date="2024-02" db="EMBL/GenBank/DDBJ databases">
        <authorList>
            <person name="Chen Y."/>
            <person name="Shah S."/>
            <person name="Dougan E. K."/>
            <person name="Thang M."/>
            <person name="Chan C."/>
        </authorList>
    </citation>
    <scope>NUCLEOTIDE SEQUENCE [LARGE SCALE GENOMIC DNA]</scope>
</reference>
<evidence type="ECO:0000313" key="8">
    <source>
        <dbReference type="EMBL" id="CAK9113021.1"/>
    </source>
</evidence>
<comment type="caution">
    <text evidence="8">The sequence shown here is derived from an EMBL/GenBank/DDBJ whole genome shotgun (WGS) entry which is preliminary data.</text>
</comment>
<organism evidence="8 9">
    <name type="scientific">Durusdinium trenchii</name>
    <dbReference type="NCBI Taxonomy" id="1381693"/>
    <lineage>
        <taxon>Eukaryota</taxon>
        <taxon>Sar</taxon>
        <taxon>Alveolata</taxon>
        <taxon>Dinophyceae</taxon>
        <taxon>Suessiales</taxon>
        <taxon>Symbiodiniaceae</taxon>
        <taxon>Durusdinium</taxon>
    </lineage>
</organism>
<proteinExistence type="inferred from homology"/>
<dbReference type="Gene3D" id="3.40.430.10">
    <property type="entry name" value="Dihydrofolate Reductase, subunit A"/>
    <property type="match status" value="1"/>
</dbReference>
<evidence type="ECO:0000256" key="2">
    <source>
        <dbReference type="ARBA" id="ARBA00022723"/>
    </source>
</evidence>
<gene>
    <name evidence="8" type="ORF">SCF082_LOCUS52402</name>
</gene>
<dbReference type="EMBL" id="CAXAMM010044084">
    <property type="protein sequence ID" value="CAK9113021.1"/>
    <property type="molecule type" value="Genomic_DNA"/>
</dbReference>
<evidence type="ECO:0000256" key="4">
    <source>
        <dbReference type="ARBA" id="ARBA00022912"/>
    </source>
</evidence>
<dbReference type="SMART" id="SM00332">
    <property type="entry name" value="PP2Cc"/>
    <property type="match status" value="2"/>
</dbReference>
<dbReference type="SUPFAM" id="SSF81606">
    <property type="entry name" value="PP2C-like"/>
    <property type="match status" value="2"/>
</dbReference>
<dbReference type="InterPro" id="IPR024072">
    <property type="entry name" value="DHFR-like_dom_sf"/>
</dbReference>
<keyword evidence="3 5" id="KW-0378">Hydrolase</keyword>
<evidence type="ECO:0000256" key="5">
    <source>
        <dbReference type="RuleBase" id="RU003465"/>
    </source>
</evidence>
<dbReference type="Pfam" id="PF00925">
    <property type="entry name" value="GTP_cyclohydro2"/>
    <property type="match status" value="1"/>
</dbReference>
<dbReference type="PROSITE" id="PS01032">
    <property type="entry name" value="PPM_1"/>
    <property type="match status" value="1"/>
</dbReference>